<dbReference type="PANTHER" id="PTHR35204:SF1">
    <property type="entry name" value="ENTEROTOXIN"/>
    <property type="match status" value="1"/>
</dbReference>
<gene>
    <name evidence="2" type="ORF">FA13DRAFT_1774135</name>
</gene>
<evidence type="ECO:0000256" key="1">
    <source>
        <dbReference type="SAM" id="SignalP"/>
    </source>
</evidence>
<accession>A0A4Y7TBE4</accession>
<keyword evidence="1" id="KW-0732">Signal</keyword>
<proteinExistence type="predicted"/>
<comment type="caution">
    <text evidence="2">The sequence shown here is derived from an EMBL/GenBank/DDBJ whole genome shotgun (WGS) entry which is preliminary data.</text>
</comment>
<protein>
    <submittedName>
        <fullName evidence="2">Uncharacterized protein</fullName>
    </submittedName>
</protein>
<dbReference type="Proteomes" id="UP000298030">
    <property type="component" value="Unassembled WGS sequence"/>
</dbReference>
<organism evidence="2 3">
    <name type="scientific">Coprinellus micaceus</name>
    <name type="common">Glistening ink-cap mushroom</name>
    <name type="synonym">Coprinus micaceus</name>
    <dbReference type="NCBI Taxonomy" id="71717"/>
    <lineage>
        <taxon>Eukaryota</taxon>
        <taxon>Fungi</taxon>
        <taxon>Dikarya</taxon>
        <taxon>Basidiomycota</taxon>
        <taxon>Agaricomycotina</taxon>
        <taxon>Agaricomycetes</taxon>
        <taxon>Agaricomycetidae</taxon>
        <taxon>Agaricales</taxon>
        <taxon>Agaricineae</taxon>
        <taxon>Psathyrellaceae</taxon>
        <taxon>Coprinellus</taxon>
    </lineage>
</organism>
<dbReference type="EMBL" id="QPFP01000018">
    <property type="protein sequence ID" value="TEB31495.1"/>
    <property type="molecule type" value="Genomic_DNA"/>
</dbReference>
<dbReference type="OrthoDB" id="10261782at2759"/>
<evidence type="ECO:0000313" key="2">
    <source>
        <dbReference type="EMBL" id="TEB31495.1"/>
    </source>
</evidence>
<feature type="signal peptide" evidence="1">
    <location>
        <begin position="1"/>
        <end position="21"/>
    </location>
</feature>
<feature type="chain" id="PRO_5021235604" evidence="1">
    <location>
        <begin position="22"/>
        <end position="573"/>
    </location>
</feature>
<name>A0A4Y7TBE4_COPMI</name>
<dbReference type="PANTHER" id="PTHR35204">
    <property type="entry name" value="YALI0A21131P"/>
    <property type="match status" value="1"/>
</dbReference>
<dbReference type="AlphaFoldDB" id="A0A4Y7TBE4"/>
<keyword evidence="3" id="KW-1185">Reference proteome</keyword>
<sequence>MKALGALSSLLVAGPPLLALGAQIPFYAIADQAPDTARVLEERWNFDLAPSPNATDNYIFETVSSLLQQWPNTRYRNGHNIVPVTIPVNTLLYHGTWHKEVPSGPEWVATDPEHSYLFCRAHEAGKGCWHLTLAVTRPLNVLYFDGSSAAKMQGCMDSQDLIAWGHVERKRIFDEWNRIHDLCAWGKKYNLDGYMRMEPNFEIMLCDFTEGVEVVSFLNLVGRHVERPLPPLPRNVTEPQDDEHLLAIHRVIESGHTHNHFPGETRAQLDLTRLVSFYDTDMFPNLIESRYNQERFFHRPASIGEDGRQRLLQRLDEVLTTSQPSGSGVDWTSLIRVVKHRYADRLEILRYMLNKTENTEQTLRDAHVYTQSILPQYLRNGVRPDNSSSTSVQWASPIFEECASTHTRTVRGTLYPKLTYSERLILSSVDGTLREICRVLVGIWADGVLKLELTEATALDPGAVVADWSARINDLTQWLDWSEWVKCRPECGFEETCYIPTWPWLRGAEWPKQPGKPPREPPRDPGAVRAEDLTLKWDRMCGWVKDFTLDDEEDDWSRPQPKCVRRIFPYNDL</sequence>
<reference evidence="2 3" key="1">
    <citation type="journal article" date="2019" name="Nat. Ecol. Evol.">
        <title>Megaphylogeny resolves global patterns of mushroom evolution.</title>
        <authorList>
            <person name="Varga T."/>
            <person name="Krizsan K."/>
            <person name="Foldi C."/>
            <person name="Dima B."/>
            <person name="Sanchez-Garcia M."/>
            <person name="Sanchez-Ramirez S."/>
            <person name="Szollosi G.J."/>
            <person name="Szarkandi J.G."/>
            <person name="Papp V."/>
            <person name="Albert L."/>
            <person name="Andreopoulos W."/>
            <person name="Angelini C."/>
            <person name="Antonin V."/>
            <person name="Barry K.W."/>
            <person name="Bougher N.L."/>
            <person name="Buchanan P."/>
            <person name="Buyck B."/>
            <person name="Bense V."/>
            <person name="Catcheside P."/>
            <person name="Chovatia M."/>
            <person name="Cooper J."/>
            <person name="Damon W."/>
            <person name="Desjardin D."/>
            <person name="Finy P."/>
            <person name="Geml J."/>
            <person name="Haridas S."/>
            <person name="Hughes K."/>
            <person name="Justo A."/>
            <person name="Karasinski D."/>
            <person name="Kautmanova I."/>
            <person name="Kiss B."/>
            <person name="Kocsube S."/>
            <person name="Kotiranta H."/>
            <person name="LaButti K.M."/>
            <person name="Lechner B.E."/>
            <person name="Liimatainen K."/>
            <person name="Lipzen A."/>
            <person name="Lukacs Z."/>
            <person name="Mihaltcheva S."/>
            <person name="Morgado L.N."/>
            <person name="Niskanen T."/>
            <person name="Noordeloos M.E."/>
            <person name="Ohm R.A."/>
            <person name="Ortiz-Santana B."/>
            <person name="Ovrebo C."/>
            <person name="Racz N."/>
            <person name="Riley R."/>
            <person name="Savchenko A."/>
            <person name="Shiryaev A."/>
            <person name="Soop K."/>
            <person name="Spirin V."/>
            <person name="Szebenyi C."/>
            <person name="Tomsovsky M."/>
            <person name="Tulloss R.E."/>
            <person name="Uehling J."/>
            <person name="Grigoriev I.V."/>
            <person name="Vagvolgyi C."/>
            <person name="Papp T."/>
            <person name="Martin F.M."/>
            <person name="Miettinen O."/>
            <person name="Hibbett D.S."/>
            <person name="Nagy L.G."/>
        </authorList>
    </citation>
    <scope>NUCLEOTIDE SEQUENCE [LARGE SCALE GENOMIC DNA]</scope>
    <source>
        <strain evidence="2 3">FP101781</strain>
    </source>
</reference>
<dbReference type="STRING" id="71717.A0A4Y7TBE4"/>
<dbReference type="InterPro" id="IPR038921">
    <property type="entry name" value="YOR389W-like"/>
</dbReference>
<evidence type="ECO:0000313" key="3">
    <source>
        <dbReference type="Proteomes" id="UP000298030"/>
    </source>
</evidence>